<feature type="region of interest" description="Disordered" evidence="1">
    <location>
        <begin position="121"/>
        <end position="152"/>
    </location>
</feature>
<reference evidence="2" key="2">
    <citation type="submission" date="2008-06" db="EMBL/GenBank/DDBJ databases">
        <authorList>
            <consortium name="FlyBase"/>
        </authorList>
    </citation>
    <scope>NUCLEOTIDE SEQUENCE</scope>
    <source>
        <strain evidence="2">MSH-3</strain>
    </source>
</reference>
<proteinExistence type="predicted"/>
<dbReference type="EMBL" id="CH479190">
    <property type="protein sequence ID" value="EDW25908.1"/>
    <property type="molecule type" value="Genomic_DNA"/>
</dbReference>
<feature type="region of interest" description="Disordered" evidence="1">
    <location>
        <begin position="1"/>
        <end position="33"/>
    </location>
</feature>
<reference evidence="2 4" key="1">
    <citation type="journal article" date="2007" name="Nature">
        <title>Evolution of genes and genomes on the Drosophila phylogeny.</title>
        <authorList>
            <consortium name="Drosophila 12 Genomes Consortium"/>
            <person name="Clark A.G."/>
            <person name="Eisen M.B."/>
            <person name="Smith D.R."/>
            <person name="Bergman C.M."/>
            <person name="Oliver B."/>
            <person name="Markow T.A."/>
            <person name="Kaufman T.C."/>
            <person name="Kellis M."/>
            <person name="Gelbart W."/>
            <person name="Iyer V.N."/>
            <person name="Pollard D.A."/>
            <person name="Sackton T.B."/>
            <person name="Larracuente A.M."/>
            <person name="Singh N.D."/>
            <person name="Abad J.P."/>
            <person name="Abt D.N."/>
            <person name="Adryan B."/>
            <person name="Aguade M."/>
            <person name="Akashi H."/>
            <person name="Anderson W.W."/>
            <person name="Aquadro C.F."/>
            <person name="Ardell D.H."/>
            <person name="Arguello R."/>
            <person name="Artieri C.G."/>
            <person name="Barbash D.A."/>
            <person name="Barker D."/>
            <person name="Barsanti P."/>
            <person name="Batterham P."/>
            <person name="Batzoglou S."/>
            <person name="Begun D."/>
            <person name="Bhutkar A."/>
            <person name="Blanco E."/>
            <person name="Bosak S.A."/>
            <person name="Bradley R.K."/>
            <person name="Brand A.D."/>
            <person name="Brent M.R."/>
            <person name="Brooks A.N."/>
            <person name="Brown R.H."/>
            <person name="Butlin R.K."/>
            <person name="Caggese C."/>
            <person name="Calvi B.R."/>
            <person name="Bernardo de Carvalho A."/>
            <person name="Caspi A."/>
            <person name="Castrezana S."/>
            <person name="Celniker S.E."/>
            <person name="Chang J.L."/>
            <person name="Chapple C."/>
            <person name="Chatterji S."/>
            <person name="Chinwalla A."/>
            <person name="Civetta A."/>
            <person name="Clifton S.W."/>
            <person name="Comeron J.M."/>
            <person name="Costello J.C."/>
            <person name="Coyne J.A."/>
            <person name="Daub J."/>
            <person name="David R.G."/>
            <person name="Delcher A.L."/>
            <person name="Delehaunty K."/>
            <person name="Do C.B."/>
            <person name="Ebling H."/>
            <person name="Edwards K."/>
            <person name="Eickbush T."/>
            <person name="Evans J.D."/>
            <person name="Filipski A."/>
            <person name="Findeiss S."/>
            <person name="Freyhult E."/>
            <person name="Fulton L."/>
            <person name="Fulton R."/>
            <person name="Garcia A.C."/>
            <person name="Gardiner A."/>
            <person name="Garfield D.A."/>
            <person name="Garvin B.E."/>
            <person name="Gibson G."/>
            <person name="Gilbert D."/>
            <person name="Gnerre S."/>
            <person name="Godfrey J."/>
            <person name="Good R."/>
            <person name="Gotea V."/>
            <person name="Gravely B."/>
            <person name="Greenberg A.J."/>
            <person name="Griffiths-Jones S."/>
            <person name="Gross S."/>
            <person name="Guigo R."/>
            <person name="Gustafson E.A."/>
            <person name="Haerty W."/>
            <person name="Hahn M.W."/>
            <person name="Halligan D.L."/>
            <person name="Halpern A.L."/>
            <person name="Halter G.M."/>
            <person name="Han M.V."/>
            <person name="Heger A."/>
            <person name="Hillier L."/>
            <person name="Hinrichs A.S."/>
            <person name="Holmes I."/>
            <person name="Hoskins R.A."/>
            <person name="Hubisz M.J."/>
            <person name="Hultmark D."/>
            <person name="Huntley M.A."/>
            <person name="Jaffe D.B."/>
            <person name="Jagadeeshan S."/>
            <person name="Jeck W.R."/>
            <person name="Johnson J."/>
            <person name="Jones C.D."/>
            <person name="Jordan W.C."/>
            <person name="Karpen G.H."/>
            <person name="Kataoka E."/>
            <person name="Keightley P.D."/>
            <person name="Kheradpour P."/>
            <person name="Kirkness E.F."/>
            <person name="Koerich L.B."/>
            <person name="Kristiansen K."/>
            <person name="Kudrna D."/>
            <person name="Kulathinal R.J."/>
            <person name="Kumar S."/>
            <person name="Kwok R."/>
            <person name="Lander E."/>
            <person name="Langley C.H."/>
            <person name="Lapoint R."/>
            <person name="Lazzaro B.P."/>
            <person name="Lee S.J."/>
            <person name="Levesque L."/>
            <person name="Li R."/>
            <person name="Lin C.F."/>
            <person name="Lin M.F."/>
            <person name="Lindblad-Toh K."/>
            <person name="Llopart A."/>
            <person name="Long M."/>
            <person name="Low L."/>
            <person name="Lozovsky E."/>
            <person name="Lu J."/>
            <person name="Luo M."/>
            <person name="Machado C.A."/>
            <person name="Makalowski W."/>
            <person name="Marzo M."/>
            <person name="Matsuda M."/>
            <person name="Matzkin L."/>
            <person name="McAllister B."/>
            <person name="McBride C.S."/>
            <person name="McKernan B."/>
            <person name="McKernan K."/>
            <person name="Mendez-Lago M."/>
            <person name="Minx P."/>
            <person name="Mollenhauer M.U."/>
            <person name="Montooth K."/>
            <person name="Mount S.M."/>
            <person name="Mu X."/>
            <person name="Myers E."/>
            <person name="Negre B."/>
            <person name="Newfeld S."/>
            <person name="Nielsen R."/>
            <person name="Noor M.A."/>
            <person name="O'Grady P."/>
            <person name="Pachter L."/>
            <person name="Papaceit M."/>
            <person name="Parisi M.J."/>
            <person name="Parisi M."/>
            <person name="Parts L."/>
            <person name="Pedersen J.S."/>
            <person name="Pesole G."/>
            <person name="Phillippy A.M."/>
            <person name="Ponting C.P."/>
            <person name="Pop M."/>
            <person name="Porcelli D."/>
            <person name="Powell J.R."/>
            <person name="Prohaska S."/>
            <person name="Pruitt K."/>
            <person name="Puig M."/>
            <person name="Quesneville H."/>
            <person name="Ram K.R."/>
            <person name="Rand D."/>
            <person name="Rasmussen M.D."/>
            <person name="Reed L.K."/>
            <person name="Reenan R."/>
            <person name="Reily A."/>
            <person name="Remington K.A."/>
            <person name="Rieger T.T."/>
            <person name="Ritchie M.G."/>
            <person name="Robin C."/>
            <person name="Rogers Y.H."/>
            <person name="Rohde C."/>
            <person name="Rozas J."/>
            <person name="Rubenfield M.J."/>
            <person name="Ruiz A."/>
            <person name="Russo S."/>
            <person name="Salzberg S.L."/>
            <person name="Sanchez-Gracia A."/>
            <person name="Saranga D.J."/>
            <person name="Sato H."/>
            <person name="Schaeffer S.W."/>
            <person name="Schatz M.C."/>
            <person name="Schlenke T."/>
            <person name="Schwartz R."/>
            <person name="Segarra C."/>
            <person name="Singh R.S."/>
            <person name="Sirot L."/>
            <person name="Sirota M."/>
            <person name="Sisneros N.B."/>
            <person name="Smith C.D."/>
            <person name="Smith T.F."/>
            <person name="Spieth J."/>
            <person name="Stage D.E."/>
            <person name="Stark A."/>
            <person name="Stephan W."/>
            <person name="Strausberg R.L."/>
            <person name="Strempel S."/>
            <person name="Sturgill D."/>
            <person name="Sutton G."/>
            <person name="Sutton G.G."/>
            <person name="Tao W."/>
            <person name="Teichmann S."/>
            <person name="Tobari Y.N."/>
            <person name="Tomimura Y."/>
            <person name="Tsolas J.M."/>
            <person name="Valente V.L."/>
            <person name="Venter E."/>
            <person name="Venter J.C."/>
            <person name="Vicario S."/>
            <person name="Vieira F.G."/>
            <person name="Vilella A.J."/>
            <person name="Villasante A."/>
            <person name="Walenz B."/>
            <person name="Wang J."/>
            <person name="Wasserman M."/>
            <person name="Watts T."/>
            <person name="Wilson D."/>
            <person name="Wilson R.K."/>
            <person name="Wing R.A."/>
            <person name="Wolfner M.F."/>
            <person name="Wong A."/>
            <person name="Wong G.K."/>
            <person name="Wu C.I."/>
            <person name="Wu G."/>
            <person name="Yamamoto D."/>
            <person name="Yang H.P."/>
            <person name="Yang S.P."/>
            <person name="Yorke J.A."/>
            <person name="Yoshida K."/>
            <person name="Zdobnov E."/>
            <person name="Zhang P."/>
            <person name="Zhang Y."/>
            <person name="Zimin A.V."/>
            <person name="Baldwin J."/>
            <person name="Abdouelleil A."/>
            <person name="Abdulkadir J."/>
            <person name="Abebe A."/>
            <person name="Abera B."/>
            <person name="Abreu J."/>
            <person name="Acer S.C."/>
            <person name="Aftuck L."/>
            <person name="Alexander A."/>
            <person name="An P."/>
            <person name="Anderson E."/>
            <person name="Anderson S."/>
            <person name="Arachi H."/>
            <person name="Azer M."/>
            <person name="Bachantsang P."/>
            <person name="Barry A."/>
            <person name="Bayul T."/>
            <person name="Berlin A."/>
            <person name="Bessette D."/>
            <person name="Bloom T."/>
            <person name="Blye J."/>
            <person name="Boguslavskiy L."/>
            <person name="Bonnet C."/>
            <person name="Boukhgalter B."/>
            <person name="Bourzgui I."/>
            <person name="Brown A."/>
            <person name="Cahill P."/>
            <person name="Channer S."/>
            <person name="Cheshatsang Y."/>
            <person name="Chuda L."/>
            <person name="Citroen M."/>
            <person name="Collymore A."/>
            <person name="Cooke P."/>
            <person name="Costello M."/>
            <person name="D'Aco K."/>
            <person name="Daza R."/>
            <person name="De Haan G."/>
            <person name="DeGray S."/>
            <person name="DeMaso C."/>
            <person name="Dhargay N."/>
            <person name="Dooley K."/>
            <person name="Dooley E."/>
            <person name="Doricent M."/>
            <person name="Dorje P."/>
            <person name="Dorjee K."/>
            <person name="Dupes A."/>
            <person name="Elong R."/>
            <person name="Falk J."/>
            <person name="Farina A."/>
            <person name="Faro S."/>
            <person name="Ferguson D."/>
            <person name="Fisher S."/>
            <person name="Foley C.D."/>
            <person name="Franke A."/>
            <person name="Friedrich D."/>
            <person name="Gadbois L."/>
            <person name="Gearin G."/>
            <person name="Gearin C.R."/>
            <person name="Giannoukos G."/>
            <person name="Goode T."/>
            <person name="Graham J."/>
            <person name="Grandbois E."/>
            <person name="Grewal S."/>
            <person name="Gyaltsen K."/>
            <person name="Hafez N."/>
            <person name="Hagos B."/>
            <person name="Hall J."/>
            <person name="Henson C."/>
            <person name="Hollinger A."/>
            <person name="Honan T."/>
            <person name="Huard M.D."/>
            <person name="Hughes L."/>
            <person name="Hurhula B."/>
            <person name="Husby M.E."/>
            <person name="Kamat A."/>
            <person name="Kanga B."/>
            <person name="Kashin S."/>
            <person name="Khazanovich D."/>
            <person name="Kisner P."/>
            <person name="Lance K."/>
            <person name="Lara M."/>
            <person name="Lee W."/>
            <person name="Lennon N."/>
            <person name="Letendre F."/>
            <person name="LeVine R."/>
            <person name="Lipovsky A."/>
            <person name="Liu X."/>
            <person name="Liu J."/>
            <person name="Liu S."/>
            <person name="Lokyitsang T."/>
            <person name="Lokyitsang Y."/>
            <person name="Lubonja R."/>
            <person name="Lui A."/>
            <person name="MacDonald P."/>
            <person name="Magnisalis V."/>
            <person name="Maru K."/>
            <person name="Matthews C."/>
            <person name="McCusker W."/>
            <person name="McDonough S."/>
            <person name="Mehta T."/>
            <person name="Meldrim J."/>
            <person name="Meneus L."/>
            <person name="Mihai O."/>
            <person name="Mihalev A."/>
            <person name="Mihova T."/>
            <person name="Mittelman R."/>
            <person name="Mlenga V."/>
            <person name="Montmayeur A."/>
            <person name="Mulrain L."/>
            <person name="Navidi A."/>
            <person name="Naylor J."/>
            <person name="Negash T."/>
            <person name="Nguyen T."/>
            <person name="Nguyen N."/>
            <person name="Nicol R."/>
            <person name="Norbu C."/>
            <person name="Norbu N."/>
            <person name="Novod N."/>
            <person name="O'Neill B."/>
            <person name="Osman S."/>
            <person name="Markiewicz E."/>
            <person name="Oyono O.L."/>
            <person name="Patti C."/>
            <person name="Phunkhang P."/>
            <person name="Pierre F."/>
            <person name="Priest M."/>
            <person name="Raghuraman S."/>
            <person name="Rege F."/>
            <person name="Reyes R."/>
            <person name="Rise C."/>
            <person name="Rogov P."/>
            <person name="Ross K."/>
            <person name="Ryan E."/>
            <person name="Settipalli S."/>
            <person name="Shea T."/>
            <person name="Sherpa N."/>
            <person name="Shi L."/>
            <person name="Shih D."/>
            <person name="Sparrow T."/>
            <person name="Spaulding J."/>
            <person name="Stalker J."/>
            <person name="Stange-Thomann N."/>
            <person name="Stavropoulos S."/>
            <person name="Stone C."/>
            <person name="Strader C."/>
            <person name="Tesfaye S."/>
            <person name="Thomson T."/>
            <person name="Thoulutsang Y."/>
            <person name="Thoulutsang D."/>
            <person name="Topham K."/>
            <person name="Topping I."/>
            <person name="Tsamla T."/>
            <person name="Vassiliev H."/>
            <person name="Vo A."/>
            <person name="Wangchuk T."/>
            <person name="Wangdi T."/>
            <person name="Weiand M."/>
            <person name="Wilkinson J."/>
            <person name="Wilson A."/>
            <person name="Yadav S."/>
            <person name="Young G."/>
            <person name="Yu Q."/>
            <person name="Zembek L."/>
            <person name="Zhong D."/>
            <person name="Zimmer A."/>
            <person name="Zwirko Z."/>
            <person name="Jaffe D.B."/>
            <person name="Alvarez P."/>
            <person name="Brockman W."/>
            <person name="Butler J."/>
            <person name="Chin C."/>
            <person name="Gnerre S."/>
            <person name="Grabherr M."/>
            <person name="Kleber M."/>
            <person name="Mauceli E."/>
            <person name="MacCallum I."/>
        </authorList>
    </citation>
    <scope>NUCLEOTIDE SEQUENCE [LARGE SCALE GENOMIC DNA]</scope>
    <source>
        <strain evidence="2">MSH-3</strain>
        <strain evidence="4">MSH-3 / Tucson 14011-0111.49</strain>
    </source>
</reference>
<accession>B4GTN8</accession>
<dbReference type="Proteomes" id="UP000008744">
    <property type="component" value="Unassembled WGS sequence"/>
</dbReference>
<dbReference type="EMBL" id="CH479190">
    <property type="protein sequence ID" value="EDW25910.1"/>
    <property type="molecule type" value="Genomic_DNA"/>
</dbReference>
<feature type="region of interest" description="Disordered" evidence="1">
    <location>
        <begin position="179"/>
        <end position="199"/>
    </location>
</feature>
<evidence type="ECO:0000313" key="4">
    <source>
        <dbReference type="Proteomes" id="UP000008744"/>
    </source>
</evidence>
<name>B4GTN8_DROPE</name>
<feature type="region of interest" description="Disordered" evidence="1">
    <location>
        <begin position="46"/>
        <end position="95"/>
    </location>
</feature>
<protein>
    <submittedName>
        <fullName evidence="2">GL14391</fullName>
    </submittedName>
    <submittedName>
        <fullName evidence="3">GL14392</fullName>
    </submittedName>
</protein>
<gene>
    <name evidence="2" type="primary">Dper\GL14391</name>
    <name evidence="3" type="synonym">Dper\GL14392</name>
    <name evidence="2" type="ORF">Dper_GL14391</name>
    <name evidence="3" type="ORF">Dper_GL14392</name>
    <name evidence="2" type="ORF">GL14391</name>
    <name evidence="2" type="ORF">GL14392</name>
</gene>
<evidence type="ECO:0000313" key="3">
    <source>
        <dbReference type="EMBL" id="EDW25910.1"/>
    </source>
</evidence>
<evidence type="ECO:0000313" key="2">
    <source>
        <dbReference type="EMBL" id="EDW25908.1"/>
    </source>
</evidence>
<sequence length="243" mass="25720">MEGHLKETLDGQASPNTLGPNPPSPPAAPSTAFLYEDENIAAAVAAAPAATPLMDESPGSPPELTEEEDVQYEYDGQASPNTLGPNPPWPPAAHTTAFLYEDENIAAAVAAAVAAAPAATPLMDESPGSLPELTEEEDVQYEYDGQASPNTLGLNPHQSAFLYEDENIAAAVAAAPAATPLMDESPGSPPELTEEEDVHDVPNSMLNLEVTLEIFAIEYLDSSDDGDGPWDEYEEDQYPDGYY</sequence>
<dbReference type="OMA" id="VQYEYDG"/>
<dbReference type="AlphaFoldDB" id="B4GTN8"/>
<dbReference type="HOGENOM" id="CLU_099999_0_0_1"/>
<feature type="region of interest" description="Disordered" evidence="1">
    <location>
        <begin position="221"/>
        <end position="243"/>
    </location>
</feature>
<keyword evidence="4" id="KW-1185">Reference proteome</keyword>
<organism evidence="4">
    <name type="scientific">Drosophila persimilis</name>
    <name type="common">Fruit fly</name>
    <dbReference type="NCBI Taxonomy" id="7234"/>
    <lineage>
        <taxon>Eukaryota</taxon>
        <taxon>Metazoa</taxon>
        <taxon>Ecdysozoa</taxon>
        <taxon>Arthropoda</taxon>
        <taxon>Hexapoda</taxon>
        <taxon>Insecta</taxon>
        <taxon>Pterygota</taxon>
        <taxon>Neoptera</taxon>
        <taxon>Endopterygota</taxon>
        <taxon>Diptera</taxon>
        <taxon>Brachycera</taxon>
        <taxon>Muscomorpha</taxon>
        <taxon>Ephydroidea</taxon>
        <taxon>Drosophilidae</taxon>
        <taxon>Drosophila</taxon>
        <taxon>Sophophora</taxon>
    </lineage>
</organism>
<evidence type="ECO:0000256" key="1">
    <source>
        <dbReference type="SAM" id="MobiDB-lite"/>
    </source>
</evidence>